<keyword evidence="1" id="KW-0677">Repeat</keyword>
<accession>A0AAJ5YQV4</accession>
<dbReference type="InterPro" id="IPR016024">
    <property type="entry name" value="ARM-type_fold"/>
</dbReference>
<feature type="domain" description="PUM-HD" evidence="4">
    <location>
        <begin position="551"/>
        <end position="903"/>
    </location>
</feature>
<dbReference type="PROSITE" id="PS50303">
    <property type="entry name" value="PUM_HD"/>
    <property type="match status" value="1"/>
</dbReference>
<feature type="compositionally biased region" description="Polar residues" evidence="3">
    <location>
        <begin position="256"/>
        <end position="267"/>
    </location>
</feature>
<feature type="compositionally biased region" description="Polar residues" evidence="3">
    <location>
        <begin position="552"/>
        <end position="565"/>
    </location>
</feature>
<gene>
    <name evidence="5" type="ORF">MYAM1_001172</name>
</gene>
<feature type="repeat" description="Pumilio" evidence="2">
    <location>
        <begin position="612"/>
        <end position="647"/>
    </location>
</feature>
<feature type="region of interest" description="Disordered" evidence="3">
    <location>
        <begin position="1"/>
        <end position="129"/>
    </location>
</feature>
<feature type="region of interest" description="Disordered" evidence="3">
    <location>
        <begin position="234"/>
        <end position="345"/>
    </location>
</feature>
<keyword evidence="6" id="KW-1185">Reference proteome</keyword>
<evidence type="ECO:0000256" key="1">
    <source>
        <dbReference type="ARBA" id="ARBA00022737"/>
    </source>
</evidence>
<organism evidence="5 6">
    <name type="scientific">Malassezia yamatoensis</name>
    <dbReference type="NCBI Taxonomy" id="253288"/>
    <lineage>
        <taxon>Eukaryota</taxon>
        <taxon>Fungi</taxon>
        <taxon>Dikarya</taxon>
        <taxon>Basidiomycota</taxon>
        <taxon>Ustilaginomycotina</taxon>
        <taxon>Malasseziomycetes</taxon>
        <taxon>Malasseziales</taxon>
        <taxon>Malasseziaceae</taxon>
        <taxon>Malassezia</taxon>
    </lineage>
</organism>
<feature type="region of interest" description="Disordered" evidence="3">
    <location>
        <begin position="486"/>
        <end position="528"/>
    </location>
</feature>
<proteinExistence type="predicted"/>
<dbReference type="Proteomes" id="UP001219567">
    <property type="component" value="Chromosome 1"/>
</dbReference>
<feature type="compositionally biased region" description="Basic and acidic residues" evidence="3">
    <location>
        <begin position="303"/>
        <end position="312"/>
    </location>
</feature>
<feature type="repeat" description="Pumilio" evidence="2">
    <location>
        <begin position="648"/>
        <end position="683"/>
    </location>
</feature>
<feature type="compositionally biased region" description="Low complexity" evidence="3">
    <location>
        <begin position="323"/>
        <end position="338"/>
    </location>
</feature>
<dbReference type="InterPro" id="IPR035979">
    <property type="entry name" value="RBD_domain_sf"/>
</dbReference>
<feature type="compositionally biased region" description="Low complexity" evidence="3">
    <location>
        <begin position="29"/>
        <end position="45"/>
    </location>
</feature>
<dbReference type="PANTHER" id="PTHR47093">
    <property type="entry name" value="PROTEIN JSN1-RELATED"/>
    <property type="match status" value="1"/>
</dbReference>
<feature type="compositionally biased region" description="Low complexity" evidence="3">
    <location>
        <begin position="65"/>
        <end position="78"/>
    </location>
</feature>
<dbReference type="AlphaFoldDB" id="A0AAJ5YQV4"/>
<feature type="region of interest" description="Disordered" evidence="3">
    <location>
        <begin position="546"/>
        <end position="583"/>
    </location>
</feature>
<dbReference type="SMART" id="SM00025">
    <property type="entry name" value="Pumilio"/>
    <property type="match status" value="6"/>
</dbReference>
<reference evidence="5 6" key="1">
    <citation type="submission" date="2023-03" db="EMBL/GenBank/DDBJ databases">
        <title>Mating type loci evolution in Malassezia.</title>
        <authorList>
            <person name="Coelho M.A."/>
        </authorList>
    </citation>
    <scope>NUCLEOTIDE SEQUENCE [LARGE SCALE GENOMIC DNA]</scope>
    <source>
        <strain evidence="5 6">CBS 9725</strain>
    </source>
</reference>
<feature type="repeat" description="Pumilio" evidence="2">
    <location>
        <begin position="685"/>
        <end position="723"/>
    </location>
</feature>
<protein>
    <recommendedName>
        <fullName evidence="4">PUM-HD domain-containing protein</fullName>
    </recommendedName>
</protein>
<evidence type="ECO:0000313" key="5">
    <source>
        <dbReference type="EMBL" id="WFC98445.1"/>
    </source>
</evidence>
<dbReference type="InterPro" id="IPR001313">
    <property type="entry name" value="Pumilio_RNA-bd_rpt"/>
</dbReference>
<dbReference type="Gene3D" id="1.25.10.10">
    <property type="entry name" value="Leucine-rich Repeat Variant"/>
    <property type="match status" value="1"/>
</dbReference>
<sequence length="978" mass="106312">MAADPIGPPSSAAGQPWNTVSAQRRNHSAHASADSSWDSHSSPASRYRQDRISPFDSRPQHARHASATAMSTASLSVSRTASPRPSDVRNAALSSRPLSTGRARAGTLPSRFSGAPSATRATATPNEWNDAGWRFPSASPLLANDKFAPMFSSVPELAQPDVFKPFVKDAMTKTSELDTLDASNLDQQADGLAKTLDFLGLDEGALEPQEVSRTPAAMRERANTDAALYPSNAARASIAPGGPVRPSLLPRAGSETRASALSASSMQAHRPGVPMGAYDGSYDSNTDPVVHESLQRISSEKAGTPDRIDHRSTPQTPNSVAKSYSTSPTPSISPAYAPGHGRHRADTIGVLNGPEGRLRTEEIQSSNMPSNRDMYDPFAPLPNRLRSMTMPNRASASTLENLVYISQLSAQASTRILLRLFEPYGAIEDIVLFPRHNGALIQFHKAHQAKDACEAGMSYIGPYLVELLAEQRVAPLFSLTEASWAKPHSAGRTPPFTAESGNTPPRLRRNATSSIVPSSDRGGVPLPTEHKETLALDEQRAFGHSLHFRTGSDPSVDSLETSTPRNYHATIPPVNDSGKSGRRFDNSRFRELRKNMENGQMTQTRVDAVAMDCLDSIVELASNYIGNTVVQRFFEQCSESVKTSLLQRLAPHLATIGCHKNGTWAAQKIIDRTNTDEQKNLIAEHLQPYVPALLLDQYGNYVVQCVLRFGFPRATFILDAMVDRCWEIAQGRFGARSMRTVLEHPSVPREQLKRVAMAIILNCVPLATSANGSLLLTWLLDTSDLDGVMMQIAPRFVPHIASLATHKLASVTVLRIIGRSTEPEAGILLLRAIFDLPQAVVLQEILLDLVHGSQLIAKALQSPIFPQEAYMDCIERVATILVHHQLANAPAYRRLAEQVGLAPSSPPAGMTRCSAPSDKTGKIANATMDNIPPAMMLSSYGIYPNTPYSFELNGPMYMTYAPATPSFDIRPEMIHRST</sequence>
<dbReference type="InterPro" id="IPR033133">
    <property type="entry name" value="PUM-HD"/>
</dbReference>
<evidence type="ECO:0000256" key="3">
    <source>
        <dbReference type="SAM" id="MobiDB-lite"/>
    </source>
</evidence>
<name>A0AAJ5YQV4_9BASI</name>
<feature type="compositionally biased region" description="Polar residues" evidence="3">
    <location>
        <begin position="12"/>
        <end position="23"/>
    </location>
</feature>
<dbReference type="GO" id="GO:0003723">
    <property type="term" value="F:RNA binding"/>
    <property type="evidence" value="ECO:0007669"/>
    <property type="project" value="InterPro"/>
</dbReference>
<dbReference type="PANTHER" id="PTHR47093:SF1">
    <property type="entry name" value="PROTEIN JSN1-RELATED"/>
    <property type="match status" value="1"/>
</dbReference>
<dbReference type="InterPro" id="IPR011989">
    <property type="entry name" value="ARM-like"/>
</dbReference>
<dbReference type="SUPFAM" id="SSF54928">
    <property type="entry name" value="RNA-binding domain, RBD"/>
    <property type="match status" value="1"/>
</dbReference>
<feature type="compositionally biased region" description="Polar residues" evidence="3">
    <location>
        <begin position="313"/>
        <end position="322"/>
    </location>
</feature>
<dbReference type="Gene3D" id="3.30.70.330">
    <property type="match status" value="1"/>
</dbReference>
<dbReference type="Pfam" id="PF00806">
    <property type="entry name" value="PUF"/>
    <property type="match status" value="3"/>
</dbReference>
<evidence type="ECO:0000256" key="2">
    <source>
        <dbReference type="PROSITE-ProRule" id="PRU00317"/>
    </source>
</evidence>
<dbReference type="SUPFAM" id="SSF48371">
    <property type="entry name" value="ARM repeat"/>
    <property type="match status" value="1"/>
</dbReference>
<dbReference type="PROSITE" id="PS50302">
    <property type="entry name" value="PUM"/>
    <property type="match status" value="3"/>
</dbReference>
<dbReference type="InterPro" id="IPR052645">
    <property type="entry name" value="Pumilio_domain_protein"/>
</dbReference>
<dbReference type="GO" id="GO:0000288">
    <property type="term" value="P:nuclear-transcribed mRNA catabolic process, deadenylation-dependent decay"/>
    <property type="evidence" value="ECO:0007669"/>
    <property type="project" value="TreeGrafter"/>
</dbReference>
<evidence type="ECO:0000313" key="6">
    <source>
        <dbReference type="Proteomes" id="UP001219567"/>
    </source>
</evidence>
<dbReference type="InterPro" id="IPR012677">
    <property type="entry name" value="Nucleotide-bd_a/b_plait_sf"/>
</dbReference>
<dbReference type="EMBL" id="CP119943">
    <property type="protein sequence ID" value="WFC98445.1"/>
    <property type="molecule type" value="Genomic_DNA"/>
</dbReference>
<evidence type="ECO:0000259" key="4">
    <source>
        <dbReference type="PROSITE" id="PS50303"/>
    </source>
</evidence>